<dbReference type="Bgee" id="WBGene00019972">
    <property type="expression patterns" value="Expressed in adult organism and 3 other cell types or tissues"/>
</dbReference>
<dbReference type="EMBL" id="BX284605">
    <property type="protein sequence ID" value="CTQ86867.1"/>
    <property type="molecule type" value="Genomic_DNA"/>
</dbReference>
<accession>A0A0K3AVT4</accession>
<feature type="compositionally biased region" description="Polar residues" evidence="1">
    <location>
        <begin position="83"/>
        <end position="111"/>
    </location>
</feature>
<proteinExistence type="predicted"/>
<dbReference type="RefSeq" id="NP_001300168.1">
    <property type="nucleotide sequence ID" value="NM_001313239.3"/>
</dbReference>
<feature type="region of interest" description="Disordered" evidence="1">
    <location>
        <begin position="78"/>
        <end position="112"/>
    </location>
</feature>
<dbReference type="ExpressionAtlas" id="A0A0K3AVT4">
    <property type="expression patterns" value="baseline and differential"/>
</dbReference>
<evidence type="ECO:0000313" key="4">
    <source>
        <dbReference type="WormBase" id="R09A1.2b"/>
    </source>
</evidence>
<dbReference type="CTD" id="178603"/>
<evidence type="ECO:0000313" key="3">
    <source>
        <dbReference type="Proteomes" id="UP000001940"/>
    </source>
</evidence>
<dbReference type="GeneID" id="178603"/>
<evidence type="ECO:0000313" key="2">
    <source>
        <dbReference type="EMBL" id="CTQ86867.1"/>
    </source>
</evidence>
<reference evidence="2 3" key="1">
    <citation type="journal article" date="1998" name="Science">
        <title>Genome sequence of the nematode C. elegans: a platform for investigating biology.</title>
        <authorList>
            <consortium name="The C. elegans sequencing consortium"/>
            <person name="Sulson J.E."/>
            <person name="Waterston R."/>
        </authorList>
    </citation>
    <scope>NUCLEOTIDE SEQUENCE [LARGE SCALE GENOMIC DNA]</scope>
    <source>
        <strain evidence="2 3">Bristol N2</strain>
    </source>
</reference>
<dbReference type="AlphaFoldDB" id="A0A0K3AVT4"/>
<sequence>MSLKWIYERHLNDHKACKILQGLTLGSMTYAELVNLRNSLIQTAIPVTIGRCVRLKRRENDTLDIVFTYGESSGYQKPGIKPTITSSFTMNNDPTSGAGTPSTKTSRSPSNKFDDAISESWNVNLDDCNTAMSFNDEDLKRLGIEKSKKMKKKEQEEM</sequence>
<protein>
    <submittedName>
        <fullName evidence="2">BTB domain-containing protein</fullName>
    </submittedName>
</protein>
<dbReference type="Proteomes" id="UP000001940">
    <property type="component" value="Chromosome V"/>
</dbReference>
<evidence type="ECO:0000256" key="1">
    <source>
        <dbReference type="SAM" id="MobiDB-lite"/>
    </source>
</evidence>
<keyword evidence="3" id="KW-1185">Reference proteome</keyword>
<dbReference type="AGR" id="WB:WBGene00019972"/>
<name>A0A0K3AVT4_CAEEL</name>
<dbReference type="PANTHER" id="PTHR22670:SF1">
    <property type="entry name" value="BTB DOMAIN-CONTAINING PROTEIN"/>
    <property type="match status" value="1"/>
</dbReference>
<gene>
    <name evidence="2 4" type="primary">pei-2</name>
    <name evidence="2" type="ORF">CELE_R09A1.2</name>
    <name evidence="4" type="ORF">R09A1.2</name>
</gene>
<dbReference type="OrthoDB" id="19132at2759"/>
<dbReference type="PANTHER" id="PTHR22670">
    <property type="entry name" value="BTB DOMAIN-CONTAINING PROTEIN-RELATED-RELATED"/>
    <property type="match status" value="1"/>
</dbReference>
<organism evidence="2 3">
    <name type="scientific">Caenorhabditis elegans</name>
    <dbReference type="NCBI Taxonomy" id="6239"/>
    <lineage>
        <taxon>Eukaryota</taxon>
        <taxon>Metazoa</taxon>
        <taxon>Ecdysozoa</taxon>
        <taxon>Nematoda</taxon>
        <taxon>Chromadorea</taxon>
        <taxon>Rhabditida</taxon>
        <taxon>Rhabditina</taxon>
        <taxon>Rhabditomorpha</taxon>
        <taxon>Rhabditoidea</taxon>
        <taxon>Rhabditidae</taxon>
        <taxon>Peloderinae</taxon>
        <taxon>Caenorhabditis</taxon>
    </lineage>
</organism>
<dbReference type="WormBase" id="R09A1.2b">
    <property type="protein sequence ID" value="CE50731"/>
    <property type="gene ID" value="WBGene00019972"/>
    <property type="gene designation" value="pei-2"/>
</dbReference>